<keyword evidence="1" id="KW-1133">Transmembrane helix</keyword>
<proteinExistence type="predicted"/>
<evidence type="ECO:0000313" key="3">
    <source>
        <dbReference type="Proteomes" id="UP000001106"/>
    </source>
</evidence>
<dbReference type="eggNOG" id="arCOG09561">
    <property type="taxonomic scope" value="Archaea"/>
</dbReference>
<organism evidence="2 3">
    <name type="scientific">Methanococcus aeolicus (strain ATCC BAA-1280 / DSM 17508 / OCM 812 / Nankai-3)</name>
    <dbReference type="NCBI Taxonomy" id="419665"/>
    <lineage>
        <taxon>Archaea</taxon>
        <taxon>Methanobacteriati</taxon>
        <taxon>Methanobacteriota</taxon>
        <taxon>Methanomada group</taxon>
        <taxon>Methanococci</taxon>
        <taxon>Methanococcales</taxon>
        <taxon>Methanococcaceae</taxon>
        <taxon>Methanococcus</taxon>
    </lineage>
</organism>
<dbReference type="GeneID" id="5327742"/>
<reference evidence="2" key="1">
    <citation type="submission" date="2007-06" db="EMBL/GenBank/DDBJ databases">
        <title>Complete sequence of Methanococcus aeolicus Nankai-3.</title>
        <authorList>
            <consortium name="US DOE Joint Genome Institute"/>
            <person name="Copeland A."/>
            <person name="Lucas S."/>
            <person name="Lapidus A."/>
            <person name="Barry K."/>
            <person name="Glavina del Rio T."/>
            <person name="Dalin E."/>
            <person name="Tice H."/>
            <person name="Pitluck S."/>
            <person name="Chain P."/>
            <person name="Malfatti S."/>
            <person name="Shin M."/>
            <person name="Vergez L."/>
            <person name="Schmutz J."/>
            <person name="Larimer F."/>
            <person name="Land M."/>
            <person name="Hauser L."/>
            <person name="Kyrpides N."/>
            <person name="Lykidis A."/>
            <person name="Sieprawska-Lupa M."/>
            <person name="Whitman W.B."/>
            <person name="Richardson P."/>
        </authorList>
    </citation>
    <scope>NUCLEOTIDE SEQUENCE [LARGE SCALE GENOMIC DNA]</scope>
    <source>
        <strain evidence="2">Nankai-3</strain>
    </source>
</reference>
<keyword evidence="1" id="KW-0812">Transmembrane</keyword>
<dbReference type="HOGENOM" id="CLU_2766004_0_0_2"/>
<feature type="transmembrane region" description="Helical" evidence="1">
    <location>
        <begin position="49"/>
        <end position="66"/>
    </location>
</feature>
<dbReference type="RefSeq" id="WP_011973938.1">
    <property type="nucleotide sequence ID" value="NC_009635.1"/>
</dbReference>
<sequence length="69" mass="8001">MSNLTDYEIQRRRELTQKLYDNTITPSEAQELTEILEKEKKIAEERDEVLALVGIVLLLGMAAYFLSKK</sequence>
<dbReference type="AlphaFoldDB" id="A6UWD4"/>
<name>A6UWD4_META3</name>
<accession>A6UWD4</accession>
<protein>
    <submittedName>
        <fullName evidence="2">Uncharacterized protein</fullName>
    </submittedName>
</protein>
<dbReference type="EMBL" id="CP000743">
    <property type="protein sequence ID" value="ABR56806.1"/>
    <property type="molecule type" value="Genomic_DNA"/>
</dbReference>
<keyword evidence="3" id="KW-1185">Reference proteome</keyword>
<dbReference type="Proteomes" id="UP000001106">
    <property type="component" value="Chromosome"/>
</dbReference>
<evidence type="ECO:0000256" key="1">
    <source>
        <dbReference type="SAM" id="Phobius"/>
    </source>
</evidence>
<dbReference type="KEGG" id="mae:Maeo_1230"/>
<gene>
    <name evidence="2" type="ordered locus">Maeo_1230</name>
</gene>
<keyword evidence="1" id="KW-0472">Membrane</keyword>
<evidence type="ECO:0000313" key="2">
    <source>
        <dbReference type="EMBL" id="ABR56806.1"/>
    </source>
</evidence>